<dbReference type="GO" id="GO:0003676">
    <property type="term" value="F:nucleic acid binding"/>
    <property type="evidence" value="ECO:0007669"/>
    <property type="project" value="InterPro"/>
</dbReference>
<sequence>MDVLEIQEVFKTSEEDEVTPTFNRYESLEDHELMSDLEEHVLRDQVARNSTTEDEFVPEQDMLYSDSVKMINFKELVVADTTREPAQCNPENLLHDSLLAHNRLLDPAPPLDHLQSISFSNSVTTGKHKRNISLEHPTTPVKSHKTSGKGKKEDIFYIFVYAKCHRSPRRALWQDLLSIAANKEPWIMGGDFNIVLHIEENQGGSNNILGPMEDFSGMVMESALIEKSWELPTRGYSMYKHQQKLYRIKDTLKDWNRQVFGNIFSTVEQAKEATTVAEKAFDSDPSDANLIARDKHNAILIQALTTEAKFLKQKSCCKWLEAGERNSKYFHALVKKKRIRDSINRISVDNLDISNPEDIKNSAADFFCNLLSARATPFTEPEFLFQFAHLSTAQLYKKLAGTLPMLISPSQSGFVPGRLIGDNILLAQEMIHLLDKRNDAKHRKKPFNAHAIISKTWYHLQNLCRSNIWKPEHLRGDAFAARLLKLKIPETRNYQKSKIVYWLKPDPGWVKLKTDGASKGNPGLAGAGGIVKDYTGKAIFVFSEPIGFTNNMVAEMHAVLRGLGICLEKGFSKV</sequence>
<dbReference type="InterPro" id="IPR053151">
    <property type="entry name" value="RNase_H-like"/>
</dbReference>
<dbReference type="PANTHER" id="PTHR47723">
    <property type="entry name" value="OS05G0353850 PROTEIN"/>
    <property type="match status" value="1"/>
</dbReference>
<evidence type="ECO:0000313" key="2">
    <source>
        <dbReference type="EMBL" id="KAL0418888.1"/>
    </source>
</evidence>
<organism evidence="2">
    <name type="scientific">Sesamum radiatum</name>
    <name type="common">Black benniseed</name>
    <dbReference type="NCBI Taxonomy" id="300843"/>
    <lineage>
        <taxon>Eukaryota</taxon>
        <taxon>Viridiplantae</taxon>
        <taxon>Streptophyta</taxon>
        <taxon>Embryophyta</taxon>
        <taxon>Tracheophyta</taxon>
        <taxon>Spermatophyta</taxon>
        <taxon>Magnoliopsida</taxon>
        <taxon>eudicotyledons</taxon>
        <taxon>Gunneridae</taxon>
        <taxon>Pentapetalae</taxon>
        <taxon>asterids</taxon>
        <taxon>lamiids</taxon>
        <taxon>Lamiales</taxon>
        <taxon>Pedaliaceae</taxon>
        <taxon>Sesamum</taxon>
    </lineage>
</organism>
<dbReference type="Gene3D" id="3.30.420.10">
    <property type="entry name" value="Ribonuclease H-like superfamily/Ribonuclease H"/>
    <property type="match status" value="1"/>
</dbReference>
<comment type="caution">
    <text evidence="2">The sequence shown here is derived from an EMBL/GenBank/DDBJ whole genome shotgun (WGS) entry which is preliminary data.</text>
</comment>
<dbReference type="AlphaFoldDB" id="A0AAW2UPX3"/>
<reference evidence="2" key="1">
    <citation type="submission" date="2020-06" db="EMBL/GenBank/DDBJ databases">
        <authorList>
            <person name="Li T."/>
            <person name="Hu X."/>
            <person name="Zhang T."/>
            <person name="Song X."/>
            <person name="Zhang H."/>
            <person name="Dai N."/>
            <person name="Sheng W."/>
            <person name="Hou X."/>
            <person name="Wei L."/>
        </authorList>
    </citation>
    <scope>NUCLEOTIDE SEQUENCE</scope>
    <source>
        <strain evidence="2">G02</strain>
        <tissue evidence="2">Leaf</tissue>
    </source>
</reference>
<evidence type="ECO:0000259" key="1">
    <source>
        <dbReference type="PROSITE" id="PS50879"/>
    </source>
</evidence>
<feature type="domain" description="RNase H type-1" evidence="1">
    <location>
        <begin position="506"/>
        <end position="574"/>
    </location>
</feature>
<protein>
    <submittedName>
        <fullName evidence="2">Ribonuclease H protein</fullName>
    </submittedName>
</protein>
<dbReference type="InterPro" id="IPR036397">
    <property type="entry name" value="RNaseH_sf"/>
</dbReference>
<reference evidence="2" key="2">
    <citation type="journal article" date="2024" name="Plant">
        <title>Genomic evolution and insights into agronomic trait innovations of Sesamum species.</title>
        <authorList>
            <person name="Miao H."/>
            <person name="Wang L."/>
            <person name="Qu L."/>
            <person name="Liu H."/>
            <person name="Sun Y."/>
            <person name="Le M."/>
            <person name="Wang Q."/>
            <person name="Wei S."/>
            <person name="Zheng Y."/>
            <person name="Lin W."/>
            <person name="Duan Y."/>
            <person name="Cao H."/>
            <person name="Xiong S."/>
            <person name="Wang X."/>
            <person name="Wei L."/>
            <person name="Li C."/>
            <person name="Ma Q."/>
            <person name="Ju M."/>
            <person name="Zhao R."/>
            <person name="Li G."/>
            <person name="Mu C."/>
            <person name="Tian Q."/>
            <person name="Mei H."/>
            <person name="Zhang T."/>
            <person name="Gao T."/>
            <person name="Zhang H."/>
        </authorList>
    </citation>
    <scope>NUCLEOTIDE SEQUENCE</scope>
    <source>
        <strain evidence="2">G02</strain>
    </source>
</reference>
<proteinExistence type="predicted"/>
<dbReference type="Pfam" id="PF13456">
    <property type="entry name" value="RVT_3"/>
    <property type="match status" value="1"/>
</dbReference>
<dbReference type="GO" id="GO:0004523">
    <property type="term" value="F:RNA-DNA hybrid ribonuclease activity"/>
    <property type="evidence" value="ECO:0007669"/>
    <property type="project" value="InterPro"/>
</dbReference>
<accession>A0AAW2UPX3</accession>
<dbReference type="SUPFAM" id="SSF56219">
    <property type="entry name" value="DNase I-like"/>
    <property type="match status" value="1"/>
</dbReference>
<name>A0AAW2UPX3_SESRA</name>
<gene>
    <name evidence="2" type="ORF">Sradi_1302300</name>
</gene>
<dbReference type="InterPro" id="IPR036691">
    <property type="entry name" value="Endo/exonu/phosph_ase_sf"/>
</dbReference>
<dbReference type="SUPFAM" id="SSF53098">
    <property type="entry name" value="Ribonuclease H-like"/>
    <property type="match status" value="1"/>
</dbReference>
<dbReference type="InterPro" id="IPR002156">
    <property type="entry name" value="RNaseH_domain"/>
</dbReference>
<dbReference type="InterPro" id="IPR044730">
    <property type="entry name" value="RNase_H-like_dom_plant"/>
</dbReference>
<dbReference type="EMBL" id="JACGWJ010000005">
    <property type="protein sequence ID" value="KAL0418888.1"/>
    <property type="molecule type" value="Genomic_DNA"/>
</dbReference>
<dbReference type="Gene3D" id="3.60.10.10">
    <property type="entry name" value="Endonuclease/exonuclease/phosphatase"/>
    <property type="match status" value="1"/>
</dbReference>
<dbReference type="PROSITE" id="PS50879">
    <property type="entry name" value="RNASE_H_1"/>
    <property type="match status" value="1"/>
</dbReference>
<dbReference type="PANTHER" id="PTHR47723:SF19">
    <property type="entry name" value="POLYNUCLEOTIDYL TRANSFERASE, RIBONUCLEASE H-LIKE SUPERFAMILY PROTEIN"/>
    <property type="match status" value="1"/>
</dbReference>
<dbReference type="InterPro" id="IPR012337">
    <property type="entry name" value="RNaseH-like_sf"/>
</dbReference>
<dbReference type="CDD" id="cd06222">
    <property type="entry name" value="RNase_H_like"/>
    <property type="match status" value="1"/>
</dbReference>